<evidence type="ECO:0000313" key="2">
    <source>
        <dbReference type="EMBL" id="STN25070.1"/>
    </source>
</evidence>
<accession>A0A377F5Z2</accession>
<dbReference type="Proteomes" id="UP000254255">
    <property type="component" value="Unassembled WGS sequence"/>
</dbReference>
<evidence type="ECO:0000256" key="1">
    <source>
        <dbReference type="SAM" id="MobiDB-lite"/>
    </source>
</evidence>
<proteinExistence type="predicted"/>
<feature type="region of interest" description="Disordered" evidence="1">
    <location>
        <begin position="1"/>
        <end position="49"/>
    </location>
</feature>
<name>A0A377F5Z2_ECOLX</name>
<organism evidence="2 3">
    <name type="scientific">Escherichia coli</name>
    <dbReference type="NCBI Taxonomy" id="562"/>
    <lineage>
        <taxon>Bacteria</taxon>
        <taxon>Pseudomonadati</taxon>
        <taxon>Pseudomonadota</taxon>
        <taxon>Gammaproteobacteria</taxon>
        <taxon>Enterobacterales</taxon>
        <taxon>Enterobacteriaceae</taxon>
        <taxon>Escherichia</taxon>
    </lineage>
</organism>
<gene>
    <name evidence="2" type="ORF">NCTC13148_05468</name>
</gene>
<evidence type="ECO:0000313" key="3">
    <source>
        <dbReference type="Proteomes" id="UP000254255"/>
    </source>
</evidence>
<dbReference type="EMBL" id="UGET01000005">
    <property type="protein sequence ID" value="STN25070.1"/>
    <property type="molecule type" value="Genomic_DNA"/>
</dbReference>
<dbReference type="AlphaFoldDB" id="A0A377F5Z2"/>
<protein>
    <submittedName>
        <fullName evidence="2">Uncharacterized protein</fullName>
    </submittedName>
</protein>
<reference evidence="2 3" key="1">
    <citation type="submission" date="2018-06" db="EMBL/GenBank/DDBJ databases">
        <authorList>
            <consortium name="Pathogen Informatics"/>
            <person name="Doyle S."/>
        </authorList>
    </citation>
    <scope>NUCLEOTIDE SEQUENCE [LARGE SCALE GENOMIC DNA]</scope>
    <source>
        <strain evidence="2 3">NCTC13148</strain>
    </source>
</reference>
<sequence length="49" mass="5362">MQHKAPIRSQTLGPAMPGKYQNRTTGQHKGIRANPSTGQSDPVFESILE</sequence>